<accession>A0A6C2YUG9</accession>
<feature type="transmembrane region" description="Helical" evidence="7">
    <location>
        <begin position="229"/>
        <end position="250"/>
    </location>
</feature>
<evidence type="ECO:0000256" key="3">
    <source>
        <dbReference type="ARBA" id="ARBA00022475"/>
    </source>
</evidence>
<sequence>MEPIIPLVVVWIIWVLAVGAFVGSWLNLCVDRLPLEKGVIWPSSRCENCFTPIRWYDNIPIFGYIRLRGKCRTCGAKIGLRSLVVECFTAICFFGLFYLEILRNIHDIPLFTLRANEMWKWGVIPWQAWAMWIQHATLVSFLIIAAFCDLARREIPLVLTITGTLAGLLFSTMFPWPWPTSVDRLAPILADSPWYLERAMGKLPIGVMPWPMWGPLPSWAPPGTWQGGLFNGLAGAMMGMLLLRAVRFVFTRGFGREALGLGDADLMMMAGAFVGWQVVLVAFFLGAFFALFLAIPMLLFKGDNSLPFGPALGLGVVVTWLMWSVIGRSVQLVFFDWLQMTLAMGILLIGLFVAAVLLRLRHGVDEPPAPTA</sequence>
<gene>
    <name evidence="10" type="ORF">GMBLW1_41090</name>
</gene>
<dbReference type="FunCoup" id="A0A6C2YUG9">
    <property type="interactions" value="230"/>
</dbReference>
<dbReference type="AlphaFoldDB" id="A0A6C2YUG9"/>
<keyword evidence="11" id="KW-1185">Reference proteome</keyword>
<feature type="transmembrane region" description="Helical" evidence="7">
    <location>
        <begin position="129"/>
        <end position="148"/>
    </location>
</feature>
<dbReference type="EMBL" id="LR593887">
    <property type="protein sequence ID" value="VTS07524.1"/>
    <property type="molecule type" value="Genomic_DNA"/>
</dbReference>
<dbReference type="InterPro" id="IPR000045">
    <property type="entry name" value="Prepilin_IV_endopep_pep"/>
</dbReference>
<feature type="domain" description="Prepilin type IV endopeptidase peptidase" evidence="8">
    <location>
        <begin position="232"/>
        <end position="295"/>
    </location>
</feature>
<keyword evidence="4 7" id="KW-0812">Transmembrane</keyword>
<dbReference type="InterPro" id="IPR050882">
    <property type="entry name" value="Prepilin_peptidase/N-MTase"/>
</dbReference>
<evidence type="ECO:0000256" key="1">
    <source>
        <dbReference type="ARBA" id="ARBA00004651"/>
    </source>
</evidence>
<dbReference type="Gene3D" id="1.20.120.1220">
    <property type="match status" value="1"/>
</dbReference>
<dbReference type="KEGG" id="tim:GMBLW1_41090"/>
<feature type="transmembrane region" description="Helical" evidence="7">
    <location>
        <begin position="78"/>
        <end position="99"/>
    </location>
</feature>
<dbReference type="InParanoid" id="A0A6C2YUG9"/>
<organism evidence="10">
    <name type="scientific">Tuwongella immobilis</name>
    <dbReference type="NCBI Taxonomy" id="692036"/>
    <lineage>
        <taxon>Bacteria</taxon>
        <taxon>Pseudomonadati</taxon>
        <taxon>Planctomycetota</taxon>
        <taxon>Planctomycetia</taxon>
        <taxon>Gemmatales</taxon>
        <taxon>Gemmataceae</taxon>
        <taxon>Tuwongella</taxon>
    </lineage>
</organism>
<evidence type="ECO:0000256" key="6">
    <source>
        <dbReference type="ARBA" id="ARBA00023136"/>
    </source>
</evidence>
<dbReference type="InterPro" id="IPR010627">
    <property type="entry name" value="Prepilin_pept_A24_N"/>
</dbReference>
<dbReference type="Pfam" id="PF01478">
    <property type="entry name" value="Peptidase_A24"/>
    <property type="match status" value="1"/>
</dbReference>
<evidence type="ECO:0000256" key="4">
    <source>
        <dbReference type="ARBA" id="ARBA00022692"/>
    </source>
</evidence>
<dbReference type="PANTHER" id="PTHR30487:SF0">
    <property type="entry name" value="PREPILIN LEADER PEPTIDASE_N-METHYLTRANSFERASE-RELATED"/>
    <property type="match status" value="1"/>
</dbReference>
<dbReference type="GO" id="GO:0006465">
    <property type="term" value="P:signal peptide processing"/>
    <property type="evidence" value="ECO:0007669"/>
    <property type="project" value="TreeGrafter"/>
</dbReference>
<feature type="transmembrane region" description="Helical" evidence="7">
    <location>
        <begin position="6"/>
        <end position="28"/>
    </location>
</feature>
<dbReference type="PANTHER" id="PTHR30487">
    <property type="entry name" value="TYPE 4 PREPILIN-LIKE PROTEINS LEADER PEPTIDE-PROCESSING ENZYME"/>
    <property type="match status" value="1"/>
</dbReference>
<proteinExistence type="inferred from homology"/>
<feature type="domain" description="Prepilin peptidase A24 N-terminal" evidence="9">
    <location>
        <begin position="18"/>
        <end position="98"/>
    </location>
</feature>
<comment type="similarity">
    <text evidence="2">Belongs to the peptidase A24 family.</text>
</comment>
<dbReference type="Pfam" id="PF06750">
    <property type="entry name" value="A24_N_bact"/>
    <property type="match status" value="1"/>
</dbReference>
<evidence type="ECO:0000256" key="7">
    <source>
        <dbReference type="SAM" id="Phobius"/>
    </source>
</evidence>
<name>A0A6C2YUG9_9BACT</name>
<evidence type="ECO:0000259" key="9">
    <source>
        <dbReference type="Pfam" id="PF06750"/>
    </source>
</evidence>
<feature type="transmembrane region" description="Helical" evidence="7">
    <location>
        <begin position="337"/>
        <end position="358"/>
    </location>
</feature>
<keyword evidence="5 7" id="KW-1133">Transmembrane helix</keyword>
<dbReference type="GO" id="GO:0004190">
    <property type="term" value="F:aspartic-type endopeptidase activity"/>
    <property type="evidence" value="ECO:0007669"/>
    <property type="project" value="InterPro"/>
</dbReference>
<dbReference type="GO" id="GO:0005886">
    <property type="term" value="C:plasma membrane"/>
    <property type="evidence" value="ECO:0007669"/>
    <property type="project" value="UniProtKB-SubCell"/>
</dbReference>
<dbReference type="Proteomes" id="UP000464378">
    <property type="component" value="Chromosome"/>
</dbReference>
<comment type="subcellular location">
    <subcellularLocation>
        <location evidence="1">Cell membrane</location>
        <topology evidence="1">Multi-pass membrane protein</topology>
    </subcellularLocation>
</comment>
<feature type="transmembrane region" description="Helical" evidence="7">
    <location>
        <begin position="271"/>
        <end position="300"/>
    </location>
</feature>
<feature type="transmembrane region" description="Helical" evidence="7">
    <location>
        <begin position="155"/>
        <end position="176"/>
    </location>
</feature>
<evidence type="ECO:0000256" key="5">
    <source>
        <dbReference type="ARBA" id="ARBA00022989"/>
    </source>
</evidence>
<dbReference type="EMBL" id="LR586016">
    <property type="protein sequence ID" value="VIP05084.1"/>
    <property type="molecule type" value="Genomic_DNA"/>
</dbReference>
<keyword evidence="6 7" id="KW-0472">Membrane</keyword>
<feature type="transmembrane region" description="Helical" evidence="7">
    <location>
        <begin position="306"/>
        <end position="325"/>
    </location>
</feature>
<evidence type="ECO:0000259" key="8">
    <source>
        <dbReference type="Pfam" id="PF01478"/>
    </source>
</evidence>
<evidence type="ECO:0000313" key="10">
    <source>
        <dbReference type="EMBL" id="VIP05084.1"/>
    </source>
</evidence>
<reference evidence="10" key="1">
    <citation type="submission" date="2019-04" db="EMBL/GenBank/DDBJ databases">
        <authorList>
            <consortium name="Science for Life Laboratories"/>
        </authorList>
    </citation>
    <scope>NUCLEOTIDE SEQUENCE</scope>
    <source>
        <strain evidence="10">MBLW1</strain>
    </source>
</reference>
<dbReference type="RefSeq" id="WP_162660084.1">
    <property type="nucleotide sequence ID" value="NZ_LR593887.1"/>
</dbReference>
<keyword evidence="3" id="KW-1003">Cell membrane</keyword>
<protein>
    <recommendedName>
        <fullName evidence="12">Peptidase A24A N-terminal domain-containing protein</fullName>
    </recommendedName>
</protein>
<evidence type="ECO:0008006" key="12">
    <source>
        <dbReference type="Google" id="ProtNLM"/>
    </source>
</evidence>
<evidence type="ECO:0000256" key="2">
    <source>
        <dbReference type="ARBA" id="ARBA00005801"/>
    </source>
</evidence>
<evidence type="ECO:0000313" key="11">
    <source>
        <dbReference type="Proteomes" id="UP000464378"/>
    </source>
</evidence>